<keyword evidence="6" id="KW-0539">Nucleus</keyword>
<evidence type="ECO:0000313" key="10">
    <source>
        <dbReference type="Proteomes" id="UP000193218"/>
    </source>
</evidence>
<comment type="subcellular location">
    <subcellularLocation>
        <location evidence="1">Nucleus</location>
    </subcellularLocation>
</comment>
<dbReference type="SUPFAM" id="SSF57701">
    <property type="entry name" value="Zn2/Cys6 DNA-binding domain"/>
    <property type="match status" value="1"/>
</dbReference>
<keyword evidence="5" id="KW-0804">Transcription</keyword>
<feature type="compositionally biased region" description="Polar residues" evidence="7">
    <location>
        <begin position="109"/>
        <end position="126"/>
    </location>
</feature>
<dbReference type="GO" id="GO:0000976">
    <property type="term" value="F:transcription cis-regulatory region binding"/>
    <property type="evidence" value="ECO:0007669"/>
    <property type="project" value="TreeGrafter"/>
</dbReference>
<feature type="region of interest" description="Disordered" evidence="7">
    <location>
        <begin position="1"/>
        <end position="21"/>
    </location>
</feature>
<dbReference type="InParanoid" id="A0A1Y1UPH9"/>
<reference evidence="9 10" key="1">
    <citation type="submission" date="2017-03" db="EMBL/GenBank/DDBJ databases">
        <title>Widespread Adenine N6-methylation of Active Genes in Fungi.</title>
        <authorList>
            <consortium name="DOE Joint Genome Institute"/>
            <person name="Mondo S.J."/>
            <person name="Dannebaum R.O."/>
            <person name="Kuo R.C."/>
            <person name="Louie K.B."/>
            <person name="Bewick A.J."/>
            <person name="Labutti K."/>
            <person name="Haridas S."/>
            <person name="Kuo A."/>
            <person name="Salamov A."/>
            <person name="Ahrendt S.R."/>
            <person name="Lau R."/>
            <person name="Bowen B.P."/>
            <person name="Lipzen A."/>
            <person name="Sullivan W."/>
            <person name="Andreopoulos W.B."/>
            <person name="Clum A."/>
            <person name="Lindquist E."/>
            <person name="Daum C."/>
            <person name="Northen T.R."/>
            <person name="Ramamoorthy G."/>
            <person name="Schmitz R.J."/>
            <person name="Gryganskyi A."/>
            <person name="Culley D."/>
            <person name="Magnuson J."/>
            <person name="James T.Y."/>
            <person name="O'Malley M.A."/>
            <person name="Stajich J.E."/>
            <person name="Spatafora J.W."/>
            <person name="Visel A."/>
            <person name="Grigoriev I.V."/>
        </authorList>
    </citation>
    <scope>NUCLEOTIDE SEQUENCE [LARGE SCALE GENOMIC DNA]</scope>
    <source>
        <strain evidence="9 10">NRRL Y-17943</strain>
    </source>
</reference>
<dbReference type="CDD" id="cd00067">
    <property type="entry name" value="GAL4"/>
    <property type="match status" value="1"/>
</dbReference>
<dbReference type="GO" id="GO:0000981">
    <property type="term" value="F:DNA-binding transcription factor activity, RNA polymerase II-specific"/>
    <property type="evidence" value="ECO:0007669"/>
    <property type="project" value="InterPro"/>
</dbReference>
<keyword evidence="2" id="KW-0479">Metal-binding</keyword>
<dbReference type="GO" id="GO:0006351">
    <property type="term" value="P:DNA-templated transcription"/>
    <property type="evidence" value="ECO:0007669"/>
    <property type="project" value="InterPro"/>
</dbReference>
<feature type="region of interest" description="Disordered" evidence="7">
    <location>
        <begin position="103"/>
        <end position="160"/>
    </location>
</feature>
<evidence type="ECO:0000256" key="7">
    <source>
        <dbReference type="SAM" id="MobiDB-lite"/>
    </source>
</evidence>
<evidence type="ECO:0000256" key="1">
    <source>
        <dbReference type="ARBA" id="ARBA00004123"/>
    </source>
</evidence>
<dbReference type="Pfam" id="PF00172">
    <property type="entry name" value="Zn_clus"/>
    <property type="match status" value="1"/>
</dbReference>
<dbReference type="SMART" id="SM00906">
    <property type="entry name" value="Fungal_trans"/>
    <property type="match status" value="1"/>
</dbReference>
<dbReference type="InterPro" id="IPR001138">
    <property type="entry name" value="Zn2Cys6_DnaBD"/>
</dbReference>
<accession>A0A1Y1UPH9</accession>
<dbReference type="InterPro" id="IPR051089">
    <property type="entry name" value="prtT"/>
</dbReference>
<dbReference type="STRING" id="4999.A0A1Y1UPH9"/>
<feature type="domain" description="Zn(2)-C6 fungal-type" evidence="8">
    <location>
        <begin position="30"/>
        <end position="61"/>
    </location>
</feature>
<dbReference type="InterPro" id="IPR007219">
    <property type="entry name" value="XnlR_reg_dom"/>
</dbReference>
<dbReference type="GeneID" id="33556544"/>
<dbReference type="GO" id="GO:0005634">
    <property type="term" value="C:nucleus"/>
    <property type="evidence" value="ECO:0007669"/>
    <property type="project" value="UniProtKB-SubCell"/>
</dbReference>
<evidence type="ECO:0000313" key="9">
    <source>
        <dbReference type="EMBL" id="ORX39923.1"/>
    </source>
</evidence>
<dbReference type="OrthoDB" id="4454541at2759"/>
<dbReference type="InterPro" id="IPR036864">
    <property type="entry name" value="Zn2-C6_fun-type_DNA-bd_sf"/>
</dbReference>
<organism evidence="9 10">
    <name type="scientific">Kockovaella imperatae</name>
    <dbReference type="NCBI Taxonomy" id="4999"/>
    <lineage>
        <taxon>Eukaryota</taxon>
        <taxon>Fungi</taxon>
        <taxon>Dikarya</taxon>
        <taxon>Basidiomycota</taxon>
        <taxon>Agaricomycotina</taxon>
        <taxon>Tremellomycetes</taxon>
        <taxon>Tremellales</taxon>
        <taxon>Cuniculitremaceae</taxon>
        <taxon>Kockovaella</taxon>
    </lineage>
</organism>
<dbReference type="GO" id="GO:0008270">
    <property type="term" value="F:zinc ion binding"/>
    <property type="evidence" value="ECO:0007669"/>
    <property type="project" value="InterPro"/>
</dbReference>
<protein>
    <recommendedName>
        <fullName evidence="8">Zn(2)-C6 fungal-type domain-containing protein</fullName>
    </recommendedName>
</protein>
<evidence type="ECO:0000256" key="6">
    <source>
        <dbReference type="ARBA" id="ARBA00023242"/>
    </source>
</evidence>
<dbReference type="CDD" id="cd12148">
    <property type="entry name" value="fungal_TF_MHR"/>
    <property type="match status" value="1"/>
</dbReference>
<proteinExistence type="predicted"/>
<keyword evidence="10" id="KW-1185">Reference proteome</keyword>
<dbReference type="AlphaFoldDB" id="A0A1Y1UPH9"/>
<dbReference type="PROSITE" id="PS50048">
    <property type="entry name" value="ZN2_CY6_FUNGAL_2"/>
    <property type="match status" value="1"/>
</dbReference>
<gene>
    <name evidence="9" type="ORF">BD324DRAFT_615541</name>
</gene>
<sequence length="719" mass="79772">MPKDEDDGGSVDGEGSRNGRKGIISRVNRACNHCRRMKMRCVGGDDPPCKRCRHAGLDCVLERPEKVVEPAGDERLRSLEHQVSSINSTLTDLVRLLQPALPRSLEPRPSTSSPAWHSQPDWSSLHSARPSDSVPTPEQIIGVKRNPSPSLPPSRAMSVGPEDVLGEGISRPLEAMSNMAGLVEAAMERAREEHVTTIQPSGKIKRARFASPEPRGPSIIEHASTGKSEPVIHVHAYPDAVADGLVSEEEGREMMQIFFSGCSDFMPCFDPNMDTWESLRRRSPFCITTIIMIGARVRDGGGPPSDTQLACRAHAQRIASGTLFARVPRVEAVQAMSLLATFSDRGWLPGGHAVRLALDMGLDQAFGQLLRTGMGLGKSRPQLETERHLVVQSRVWFCLYLFEHQMAYGNGRPAILREDESIKSCRRLLEHPLSIASDARLVSMVELTALRAPLHSEIISSLHSSATESILNYLIAANNDFEAWEKDWLVTFMSRQDADSFVYESLAIQRQYAELFANSQLLRDIREPQDVFKLGMNAQAFAIQSIRNAERCIEICLRNDQYRHRLKYAVHYTHVCAAFAASFLMRITRLFPDEVDFEKTMRDVKELADLLSEIPAPRYGRSLKLLLRRARRRLPAEKATLLPFPSLSPSDSAGVASGDLDTIFGQGIPLFLDDQSLGAPSAPAEAPYAGMEDFFLPTDFDTQLVNLTGTPQADSGPWW</sequence>
<evidence type="ECO:0000256" key="4">
    <source>
        <dbReference type="ARBA" id="ARBA00023125"/>
    </source>
</evidence>
<evidence type="ECO:0000256" key="2">
    <source>
        <dbReference type="ARBA" id="ARBA00022723"/>
    </source>
</evidence>
<comment type="caution">
    <text evidence="9">The sequence shown here is derived from an EMBL/GenBank/DDBJ whole genome shotgun (WGS) entry which is preliminary data.</text>
</comment>
<dbReference type="PROSITE" id="PS00463">
    <property type="entry name" value="ZN2_CY6_FUNGAL_1"/>
    <property type="match status" value="1"/>
</dbReference>
<keyword evidence="3" id="KW-0805">Transcription regulation</keyword>
<dbReference type="SMART" id="SM00066">
    <property type="entry name" value="GAL4"/>
    <property type="match status" value="1"/>
</dbReference>
<evidence type="ECO:0000256" key="3">
    <source>
        <dbReference type="ARBA" id="ARBA00023015"/>
    </source>
</evidence>
<dbReference type="RefSeq" id="XP_021873708.1">
    <property type="nucleotide sequence ID" value="XM_022014736.1"/>
</dbReference>
<dbReference type="Proteomes" id="UP000193218">
    <property type="component" value="Unassembled WGS sequence"/>
</dbReference>
<name>A0A1Y1UPH9_9TREE</name>
<evidence type="ECO:0000259" key="8">
    <source>
        <dbReference type="PROSITE" id="PS50048"/>
    </source>
</evidence>
<dbReference type="Pfam" id="PF04082">
    <property type="entry name" value="Fungal_trans"/>
    <property type="match status" value="1"/>
</dbReference>
<dbReference type="PANTHER" id="PTHR31845">
    <property type="entry name" value="FINGER DOMAIN PROTEIN, PUTATIVE-RELATED"/>
    <property type="match status" value="1"/>
</dbReference>
<dbReference type="Gene3D" id="4.10.240.10">
    <property type="entry name" value="Zn(2)-C6 fungal-type DNA-binding domain"/>
    <property type="match status" value="1"/>
</dbReference>
<keyword evidence="4" id="KW-0238">DNA-binding</keyword>
<evidence type="ECO:0000256" key="5">
    <source>
        <dbReference type="ARBA" id="ARBA00023163"/>
    </source>
</evidence>
<dbReference type="EMBL" id="NBSH01000002">
    <property type="protein sequence ID" value="ORX39923.1"/>
    <property type="molecule type" value="Genomic_DNA"/>
</dbReference>
<dbReference type="PANTHER" id="PTHR31845:SF17">
    <property type="entry name" value="ZN(II)2CYS6 TRANSCRIPTION FACTOR (EUROFUNG)"/>
    <property type="match status" value="1"/>
</dbReference>